<dbReference type="InterPro" id="IPR018496">
    <property type="entry name" value="PsdUridine_synth_RsuA/RluB_CS"/>
</dbReference>
<evidence type="ECO:0000256" key="1">
    <source>
        <dbReference type="ARBA" id="ARBA00008348"/>
    </source>
</evidence>
<comment type="similarity">
    <text evidence="1 7">Belongs to the pseudouridine synthase RsuA family.</text>
</comment>
<dbReference type="InterPro" id="IPR042092">
    <property type="entry name" value="PsdUridine_s_RsuA/RluB/E/F_cat"/>
</dbReference>
<dbReference type="InterPro" id="IPR050343">
    <property type="entry name" value="RsuA_PseudoU_synthase"/>
</dbReference>
<organism evidence="9 10">
    <name type="scientific">Vreelandella neptunia</name>
    <dbReference type="NCBI Taxonomy" id="115551"/>
    <lineage>
        <taxon>Bacteria</taxon>
        <taxon>Pseudomonadati</taxon>
        <taxon>Pseudomonadota</taxon>
        <taxon>Gammaproteobacteria</taxon>
        <taxon>Oceanospirillales</taxon>
        <taxon>Halomonadaceae</taxon>
        <taxon>Vreelandella</taxon>
    </lineage>
</organism>
<evidence type="ECO:0000256" key="3">
    <source>
        <dbReference type="ARBA" id="ARBA00023235"/>
    </source>
</evidence>
<comment type="caution">
    <text evidence="9">The sequence shown here is derived from an EMBL/GenBank/DDBJ whole genome shotgun (WGS) entry which is preliminary data.</text>
</comment>
<dbReference type="InterPro" id="IPR002942">
    <property type="entry name" value="S4_RNA-bd"/>
</dbReference>
<dbReference type="Gene3D" id="3.30.70.580">
    <property type="entry name" value="Pseudouridine synthase I, catalytic domain, N-terminal subdomain"/>
    <property type="match status" value="1"/>
</dbReference>
<evidence type="ECO:0000256" key="5">
    <source>
        <dbReference type="ARBA" id="ARBA00037590"/>
    </source>
</evidence>
<dbReference type="EC" id="5.4.99.-" evidence="7"/>
<dbReference type="NCBIfam" id="TIGR00093">
    <property type="entry name" value="pseudouridine synthase"/>
    <property type="match status" value="1"/>
</dbReference>
<dbReference type="EMBL" id="JAKVTW010000013">
    <property type="protein sequence ID" value="MCH4812820.1"/>
    <property type="molecule type" value="Genomic_DNA"/>
</dbReference>
<protein>
    <recommendedName>
        <fullName evidence="7">Pseudouridine synthase</fullName>
        <ecNumber evidence="7">5.4.99.-</ecNumber>
    </recommendedName>
</protein>
<gene>
    <name evidence="9" type="ORF">MLE19_15905</name>
</gene>
<evidence type="ECO:0000259" key="8">
    <source>
        <dbReference type="SMART" id="SM00363"/>
    </source>
</evidence>
<evidence type="ECO:0000313" key="10">
    <source>
        <dbReference type="Proteomes" id="UP001320609"/>
    </source>
</evidence>
<dbReference type="Proteomes" id="UP001320609">
    <property type="component" value="Unassembled WGS sequence"/>
</dbReference>
<evidence type="ECO:0000313" key="9">
    <source>
        <dbReference type="EMBL" id="MCH4812820.1"/>
    </source>
</evidence>
<feature type="domain" description="RNA-binding S4" evidence="8">
    <location>
        <begin position="1"/>
        <end position="63"/>
    </location>
</feature>
<keyword evidence="10" id="KW-1185">Reference proteome</keyword>
<name>A0ABS9S9M6_9GAMM</name>
<dbReference type="Gene3D" id="3.10.290.10">
    <property type="entry name" value="RNA-binding S4 domain"/>
    <property type="match status" value="1"/>
</dbReference>
<dbReference type="InterPro" id="IPR036986">
    <property type="entry name" value="S4_RNA-bd_sf"/>
</dbReference>
<comment type="catalytic activity">
    <reaction evidence="4">
        <text>uridine(516) in 16S rRNA = pseudouridine(516) in 16S rRNA</text>
        <dbReference type="Rhea" id="RHEA:38867"/>
        <dbReference type="Rhea" id="RHEA-COMP:10089"/>
        <dbReference type="Rhea" id="RHEA-COMP:10090"/>
        <dbReference type="ChEBI" id="CHEBI:65314"/>
        <dbReference type="ChEBI" id="CHEBI:65315"/>
        <dbReference type="EC" id="5.4.99.19"/>
    </reaction>
</comment>
<accession>A0ABS9S9M6</accession>
<sequence>MRLDRFLSETSPLTRSLAKRALKNGEVTLNGEPIKQSATQVDTENDVVVLNGERLALVGVRYIMLHKPVDVECNARRGLYQRAIDLIDLPKADRLQPVGRLDVDTTGLLLLTDDGQWSHRVTSPRHRCAKVYIAELAEPTEGAAADWAIGQVAEGIMLDGEETPTQPATLRFLSPTQAELTITEGRYHQVKRMFAALGNHVNSLHRSFIGDLSLDANLAPGEWRELTTDEIALF</sequence>
<evidence type="ECO:0000256" key="2">
    <source>
        <dbReference type="ARBA" id="ARBA00022884"/>
    </source>
</evidence>
<evidence type="ECO:0000256" key="6">
    <source>
        <dbReference type="PROSITE-ProRule" id="PRU00182"/>
    </source>
</evidence>
<evidence type="ECO:0000256" key="4">
    <source>
        <dbReference type="ARBA" id="ARBA00036749"/>
    </source>
</evidence>
<dbReference type="PROSITE" id="PS50889">
    <property type="entry name" value="S4"/>
    <property type="match status" value="1"/>
</dbReference>
<dbReference type="InterPro" id="IPR006145">
    <property type="entry name" value="PsdUridine_synth_RsuA/RluA"/>
</dbReference>
<dbReference type="InterPro" id="IPR000748">
    <property type="entry name" value="PsdUridine_synth_RsuA/RluB/E/F"/>
</dbReference>
<dbReference type="Gene3D" id="3.30.70.1560">
    <property type="entry name" value="Alpha-L RNA-binding motif"/>
    <property type="match status" value="1"/>
</dbReference>
<proteinExistence type="inferred from homology"/>
<dbReference type="PANTHER" id="PTHR47683:SF4">
    <property type="entry name" value="PSEUDOURIDINE SYNTHASE"/>
    <property type="match status" value="1"/>
</dbReference>
<reference evidence="9 10" key="1">
    <citation type="submission" date="2022-03" db="EMBL/GenBank/DDBJ databases">
        <title>Genomic signatures underlying metal tolerance in selected Arctic bacterial isolates.</title>
        <authorList>
            <person name="Thomas F.A."/>
            <person name="Venkatachalam S."/>
            <person name="Krishnan K.P."/>
        </authorList>
    </citation>
    <scope>NUCLEOTIDE SEQUENCE [LARGE SCALE GENOMIC DNA]</scope>
    <source>
        <strain evidence="9 10">HM116</strain>
    </source>
</reference>
<dbReference type="RefSeq" id="WP_240719176.1">
    <property type="nucleotide sequence ID" value="NZ_JAKVTW010000013.1"/>
</dbReference>
<dbReference type="InterPro" id="IPR020094">
    <property type="entry name" value="TruA/RsuA/RluB/E/F_N"/>
</dbReference>
<evidence type="ECO:0000256" key="7">
    <source>
        <dbReference type="RuleBase" id="RU003887"/>
    </source>
</evidence>
<dbReference type="PROSITE" id="PS01149">
    <property type="entry name" value="PSI_RSU"/>
    <property type="match status" value="1"/>
</dbReference>
<dbReference type="CDD" id="cd02553">
    <property type="entry name" value="PseudoU_synth_RsuA"/>
    <property type="match status" value="1"/>
</dbReference>
<dbReference type="Pfam" id="PF00849">
    <property type="entry name" value="PseudoU_synth_2"/>
    <property type="match status" value="1"/>
</dbReference>
<keyword evidence="3 7" id="KW-0413">Isomerase</keyword>
<dbReference type="SUPFAM" id="SSF55120">
    <property type="entry name" value="Pseudouridine synthase"/>
    <property type="match status" value="1"/>
</dbReference>
<dbReference type="SUPFAM" id="SSF55174">
    <property type="entry name" value="Alpha-L RNA-binding motif"/>
    <property type="match status" value="1"/>
</dbReference>
<keyword evidence="2 6" id="KW-0694">RNA-binding</keyword>
<dbReference type="Pfam" id="PF01479">
    <property type="entry name" value="S4"/>
    <property type="match status" value="1"/>
</dbReference>
<dbReference type="InterPro" id="IPR020103">
    <property type="entry name" value="PsdUridine_synth_cat_dom_sf"/>
</dbReference>
<dbReference type="CDD" id="cd00165">
    <property type="entry name" value="S4"/>
    <property type="match status" value="1"/>
</dbReference>
<dbReference type="PANTHER" id="PTHR47683">
    <property type="entry name" value="PSEUDOURIDINE SYNTHASE FAMILY PROTEIN-RELATED"/>
    <property type="match status" value="1"/>
</dbReference>
<dbReference type="SMART" id="SM00363">
    <property type="entry name" value="S4"/>
    <property type="match status" value="1"/>
</dbReference>
<comment type="function">
    <text evidence="5">Responsible for synthesis of pseudouridine from uracil-516 in 16S ribosomal RNA.</text>
</comment>